<accession>A0A7D5T5G8</accession>
<evidence type="ECO:0000256" key="2">
    <source>
        <dbReference type="SAM" id="Phobius"/>
    </source>
</evidence>
<name>A0A7D5T5G8_9EURY</name>
<keyword evidence="2" id="KW-0812">Transmembrane</keyword>
<evidence type="ECO:0000313" key="4">
    <source>
        <dbReference type="Proteomes" id="UP000509667"/>
    </source>
</evidence>
<keyword evidence="4" id="KW-1185">Reference proteome</keyword>
<dbReference type="InterPro" id="IPR058376">
    <property type="entry name" value="DUF8063"/>
</dbReference>
<proteinExistence type="predicted"/>
<dbReference type="Proteomes" id="UP000509667">
    <property type="component" value="Chromosome"/>
</dbReference>
<gene>
    <name evidence="3" type="ORF">HZS55_09805</name>
</gene>
<evidence type="ECO:0000313" key="3">
    <source>
        <dbReference type="EMBL" id="QLH77573.1"/>
    </source>
</evidence>
<evidence type="ECO:0000256" key="1">
    <source>
        <dbReference type="SAM" id="MobiDB-lite"/>
    </source>
</evidence>
<dbReference type="EMBL" id="CP058910">
    <property type="protein sequence ID" value="QLH77573.1"/>
    <property type="molecule type" value="Genomic_DNA"/>
</dbReference>
<keyword evidence="2" id="KW-0472">Membrane</keyword>
<feature type="region of interest" description="Disordered" evidence="1">
    <location>
        <begin position="124"/>
        <end position="169"/>
    </location>
</feature>
<feature type="compositionally biased region" description="Pro residues" evidence="1">
    <location>
        <begin position="139"/>
        <end position="149"/>
    </location>
</feature>
<dbReference type="Pfam" id="PF26259">
    <property type="entry name" value="DUF8063"/>
    <property type="match status" value="1"/>
</dbReference>
<feature type="transmembrane region" description="Helical" evidence="2">
    <location>
        <begin position="272"/>
        <end position="289"/>
    </location>
</feature>
<sequence>MRYFLLTATVVLTLALAAGAAAPAAADPGECDDLRNYTSVGEYRECLVDHTSKADVLTYVERDRANLTQKQVDSVYAVYPSHADEYGFTIGEEREITAWMMEWANVSIPEANVSVPRLNTTLPDANVSVNPPNVTLPNPSQPTPTPTPTPTSETVDDAPDRPNGTTVDDHTTLVRTNYHDERETVTVVLHSETRQVITVNDAGALVAGGSGQIPRRVDAVEPGETIRVTLPVTRHEGYVGVAISTDNALYGHTIAAESDAFERISKTTPQKALLIGVVVALSWVVIAGVSELRREGGEPVVAS</sequence>
<keyword evidence="2" id="KW-1133">Transmembrane helix</keyword>
<dbReference type="AlphaFoldDB" id="A0A7D5T5G8"/>
<feature type="compositionally biased region" description="Polar residues" evidence="1">
    <location>
        <begin position="124"/>
        <end position="133"/>
    </location>
</feature>
<organism evidence="3 4">
    <name type="scientific">Halosimplex rubrum</name>
    <dbReference type="NCBI Taxonomy" id="869889"/>
    <lineage>
        <taxon>Archaea</taxon>
        <taxon>Methanobacteriati</taxon>
        <taxon>Methanobacteriota</taxon>
        <taxon>Stenosarchaea group</taxon>
        <taxon>Halobacteria</taxon>
        <taxon>Halobacteriales</taxon>
        <taxon>Haloarculaceae</taxon>
        <taxon>Halosimplex</taxon>
    </lineage>
</organism>
<reference evidence="3 4" key="1">
    <citation type="submission" date="2020-07" db="EMBL/GenBank/DDBJ databases">
        <title>Halosimplex pelagicum sp. nov. and Halosimplex rubrum sp. nov., isolated from salted brown alga Laminaria, and emended description of the genus Halosimplex.</title>
        <authorList>
            <person name="Cui H."/>
        </authorList>
    </citation>
    <scope>NUCLEOTIDE SEQUENCE [LARGE SCALE GENOMIC DNA]</scope>
    <source>
        <strain evidence="3 4">R27</strain>
    </source>
</reference>
<dbReference type="KEGG" id="hrr:HZS55_09805"/>
<protein>
    <submittedName>
        <fullName evidence="3">Uncharacterized protein</fullName>
    </submittedName>
</protein>